<gene>
    <name evidence="5" type="ORF">SAMN02745220_00118</name>
</gene>
<accession>A0A1M7XVP0</accession>
<dbReference type="InterPro" id="IPR050306">
    <property type="entry name" value="PfkB_Carbo_kinase"/>
</dbReference>
<dbReference type="Gene3D" id="3.40.1190.20">
    <property type="match status" value="1"/>
</dbReference>
<dbReference type="SUPFAM" id="SSF53613">
    <property type="entry name" value="Ribokinase-like"/>
    <property type="match status" value="1"/>
</dbReference>
<keyword evidence="3 5" id="KW-0418">Kinase</keyword>
<dbReference type="EMBL" id="FRFE01000001">
    <property type="protein sequence ID" value="SHO42725.1"/>
    <property type="molecule type" value="Genomic_DNA"/>
</dbReference>
<feature type="domain" description="Carbohydrate kinase PfkB" evidence="4">
    <location>
        <begin position="22"/>
        <end position="293"/>
    </location>
</feature>
<sequence>MKNQVSERLVIAGIGEVLWDVLQDSEELGGAPINFAYHAGALGAEAYAISCVGDDGRGIAALKELTKRSVSTDYITVLAGATTGYVLAKVDSQGVASYTFPDDVAWDRLVIADTNGTLGQRLSAVCFGSLAQRSPISRKAIVDYLAKLGPNTLKVFDLNIRQNFYSREIIETSLEMADVLKLNDDEIVLLGRMFGLGGDEKKQMSQLVERFSLRLGVLTRGGKGSLLMSPENISDHAGYPAKIVDTIGAGDSFTAATVLGLLKGHSLDQINDHANRVAAYVCSCQGAMPPLPEDMLIRSC</sequence>
<dbReference type="CDD" id="cd01167">
    <property type="entry name" value="bac_FRK"/>
    <property type="match status" value="1"/>
</dbReference>
<comment type="similarity">
    <text evidence="1">Belongs to the carbohydrate kinase PfkB family.</text>
</comment>
<proteinExistence type="inferred from homology"/>
<evidence type="ECO:0000256" key="3">
    <source>
        <dbReference type="ARBA" id="ARBA00022777"/>
    </source>
</evidence>
<dbReference type="InterPro" id="IPR029056">
    <property type="entry name" value="Ribokinase-like"/>
</dbReference>
<name>A0A1M7XVP0_9BACT</name>
<dbReference type="PANTHER" id="PTHR43085">
    <property type="entry name" value="HEXOKINASE FAMILY MEMBER"/>
    <property type="match status" value="1"/>
</dbReference>
<dbReference type="STRING" id="1121416.SAMN02745220_00118"/>
<evidence type="ECO:0000256" key="1">
    <source>
        <dbReference type="ARBA" id="ARBA00010688"/>
    </source>
</evidence>
<dbReference type="InterPro" id="IPR011611">
    <property type="entry name" value="PfkB_dom"/>
</dbReference>
<organism evidence="5 6">
    <name type="scientific">Desulfopila aestuarii DSM 18488</name>
    <dbReference type="NCBI Taxonomy" id="1121416"/>
    <lineage>
        <taxon>Bacteria</taxon>
        <taxon>Pseudomonadati</taxon>
        <taxon>Thermodesulfobacteriota</taxon>
        <taxon>Desulfobulbia</taxon>
        <taxon>Desulfobulbales</taxon>
        <taxon>Desulfocapsaceae</taxon>
        <taxon>Desulfopila</taxon>
    </lineage>
</organism>
<evidence type="ECO:0000256" key="2">
    <source>
        <dbReference type="ARBA" id="ARBA00022679"/>
    </source>
</evidence>
<reference evidence="5 6" key="1">
    <citation type="submission" date="2016-12" db="EMBL/GenBank/DDBJ databases">
        <authorList>
            <person name="Song W.-J."/>
            <person name="Kurnit D.M."/>
        </authorList>
    </citation>
    <scope>NUCLEOTIDE SEQUENCE [LARGE SCALE GENOMIC DNA]</scope>
    <source>
        <strain evidence="5 6">DSM 18488</strain>
    </source>
</reference>
<dbReference type="GO" id="GO:0016301">
    <property type="term" value="F:kinase activity"/>
    <property type="evidence" value="ECO:0007669"/>
    <property type="project" value="UniProtKB-KW"/>
</dbReference>
<dbReference type="RefSeq" id="WP_073611495.1">
    <property type="nucleotide sequence ID" value="NZ_FRFE01000001.1"/>
</dbReference>
<keyword evidence="6" id="KW-1185">Reference proteome</keyword>
<dbReference type="OrthoDB" id="9779730at2"/>
<dbReference type="PANTHER" id="PTHR43085:SF57">
    <property type="entry name" value="CARBOHYDRATE KINASE PFKB DOMAIN-CONTAINING PROTEIN"/>
    <property type="match status" value="1"/>
</dbReference>
<evidence type="ECO:0000313" key="6">
    <source>
        <dbReference type="Proteomes" id="UP000184603"/>
    </source>
</evidence>
<evidence type="ECO:0000313" key="5">
    <source>
        <dbReference type="EMBL" id="SHO42725.1"/>
    </source>
</evidence>
<keyword evidence="2" id="KW-0808">Transferase</keyword>
<evidence type="ECO:0000259" key="4">
    <source>
        <dbReference type="Pfam" id="PF00294"/>
    </source>
</evidence>
<dbReference type="AlphaFoldDB" id="A0A1M7XVP0"/>
<protein>
    <submittedName>
        <fullName evidence="5">Fructokinase</fullName>
    </submittedName>
</protein>
<dbReference type="Pfam" id="PF00294">
    <property type="entry name" value="PfkB"/>
    <property type="match status" value="1"/>
</dbReference>
<dbReference type="Proteomes" id="UP000184603">
    <property type="component" value="Unassembled WGS sequence"/>
</dbReference>